<sequence>MFCFFFFFFCKYKQVILRPFHRVISFYASIGAPKSQYPLNVSIRPQQLLVCTGALQTVLTEQKTRTDCVVQRQLRRVACLLLRLASQLSLDIAKINRKNYWVWQFRYAHSKYLKGL</sequence>
<dbReference type="EMBL" id="GHWJ01009963">
    <property type="protein sequence ID" value="NOV42700.1"/>
    <property type="molecule type" value="Transcribed_RNA"/>
</dbReference>
<reference evidence="1" key="1">
    <citation type="submission" date="2019-09" db="EMBL/GenBank/DDBJ databases">
        <title>Organ-specific transcriptomic study of the physiology of the cattle tick, Rhipicephalus microplus.</title>
        <authorList>
            <person name="Tirloni L."/>
            <person name="Braz G."/>
            <person name="Gandara A.C.P."/>
            <person name="Sabadin G.A."/>
            <person name="da Silva R.M."/>
            <person name="Guizzo M.G."/>
            <person name="Machado J.A."/>
            <person name="Costa E.P."/>
            <person name="Gomes H.F."/>
            <person name="Moraes J."/>
            <person name="Mota M.B.S."/>
            <person name="Mesquita R.D."/>
            <person name="Alvarenga P.H."/>
            <person name="Alves F."/>
            <person name="Seixas A."/>
            <person name="da Fonseca R.N."/>
            <person name="Fogaca A."/>
            <person name="Logullo C."/>
            <person name="Tanaka A."/>
            <person name="Daffre S."/>
            <person name="Termignoni C."/>
            <person name="Vaz I.S.Jr."/>
            <person name="Oliveira P.L."/>
            <person name="Ribeiro J.M."/>
        </authorList>
    </citation>
    <scope>NUCLEOTIDE SEQUENCE</scope>
    <source>
        <strain evidence="1">Porto Alegre</strain>
    </source>
</reference>
<proteinExistence type="predicted"/>
<name>A0A6M2DAM6_RHIMP</name>
<evidence type="ECO:0000313" key="1">
    <source>
        <dbReference type="EMBL" id="NOV42700.1"/>
    </source>
</evidence>
<dbReference type="AlphaFoldDB" id="A0A6M2DAM6"/>
<accession>A0A6M2DAM6</accession>
<organism evidence="1">
    <name type="scientific">Rhipicephalus microplus</name>
    <name type="common">Cattle tick</name>
    <name type="synonym">Boophilus microplus</name>
    <dbReference type="NCBI Taxonomy" id="6941"/>
    <lineage>
        <taxon>Eukaryota</taxon>
        <taxon>Metazoa</taxon>
        <taxon>Ecdysozoa</taxon>
        <taxon>Arthropoda</taxon>
        <taxon>Chelicerata</taxon>
        <taxon>Arachnida</taxon>
        <taxon>Acari</taxon>
        <taxon>Parasitiformes</taxon>
        <taxon>Ixodida</taxon>
        <taxon>Ixodoidea</taxon>
        <taxon>Ixodidae</taxon>
        <taxon>Rhipicephalinae</taxon>
        <taxon>Rhipicephalus</taxon>
        <taxon>Boophilus</taxon>
    </lineage>
</organism>
<protein>
    <submittedName>
        <fullName evidence="1">Putative secreted protein</fullName>
    </submittedName>
</protein>